<protein>
    <recommendedName>
        <fullName evidence="3">LamG-like jellyroll fold domain-containing protein</fullName>
    </recommendedName>
</protein>
<name>A0A350P6E9_9ALTE</name>
<sequence>MRLGLSQALSTGGFVPSASVFPNSKSLSFDGTDEHLTTTADGTLATKTYSFWAKSSDTTHNTKNGVFDHGEVNRGAFYFNWNNSRPLIYIGGPYRYFNDISAQDDGSWHHWVVLLDSDITATKLFCDGSEVSAYSTNSVGATLSYSTGIRIGRGAHLYFNGNIDEFAIFDGDKTG</sequence>
<feature type="non-terminal residue" evidence="1">
    <location>
        <position position="175"/>
    </location>
</feature>
<dbReference type="SUPFAM" id="SSF49899">
    <property type="entry name" value="Concanavalin A-like lectins/glucanases"/>
    <property type="match status" value="1"/>
</dbReference>
<dbReference type="Gene3D" id="2.60.120.200">
    <property type="match status" value="1"/>
</dbReference>
<dbReference type="EMBL" id="DNAN01000499">
    <property type="protein sequence ID" value="HAW76866.1"/>
    <property type="molecule type" value="Genomic_DNA"/>
</dbReference>
<dbReference type="Proteomes" id="UP000263517">
    <property type="component" value="Unassembled WGS sequence"/>
</dbReference>
<evidence type="ECO:0008006" key="3">
    <source>
        <dbReference type="Google" id="ProtNLM"/>
    </source>
</evidence>
<dbReference type="InterPro" id="IPR013320">
    <property type="entry name" value="ConA-like_dom_sf"/>
</dbReference>
<organism evidence="1 2">
    <name type="scientific">Alteromonas australica</name>
    <dbReference type="NCBI Taxonomy" id="589873"/>
    <lineage>
        <taxon>Bacteria</taxon>
        <taxon>Pseudomonadati</taxon>
        <taxon>Pseudomonadota</taxon>
        <taxon>Gammaproteobacteria</taxon>
        <taxon>Alteromonadales</taxon>
        <taxon>Alteromonadaceae</taxon>
        <taxon>Alteromonas/Salinimonas group</taxon>
        <taxon>Alteromonas</taxon>
    </lineage>
</organism>
<proteinExistence type="predicted"/>
<dbReference type="AlphaFoldDB" id="A0A350P6E9"/>
<gene>
    <name evidence="1" type="ORF">DCW74_14175</name>
</gene>
<accession>A0A350P6E9</accession>
<dbReference type="Pfam" id="PF13385">
    <property type="entry name" value="Laminin_G_3"/>
    <property type="match status" value="1"/>
</dbReference>
<evidence type="ECO:0000313" key="2">
    <source>
        <dbReference type="Proteomes" id="UP000263517"/>
    </source>
</evidence>
<evidence type="ECO:0000313" key="1">
    <source>
        <dbReference type="EMBL" id="HAW76866.1"/>
    </source>
</evidence>
<comment type="caution">
    <text evidence="1">The sequence shown here is derived from an EMBL/GenBank/DDBJ whole genome shotgun (WGS) entry which is preliminary data.</text>
</comment>
<reference evidence="1 2" key="1">
    <citation type="journal article" date="2018" name="Nat. Biotechnol.">
        <title>A standardized bacterial taxonomy based on genome phylogeny substantially revises the tree of life.</title>
        <authorList>
            <person name="Parks D.H."/>
            <person name="Chuvochina M."/>
            <person name="Waite D.W."/>
            <person name="Rinke C."/>
            <person name="Skarshewski A."/>
            <person name="Chaumeil P.A."/>
            <person name="Hugenholtz P."/>
        </authorList>
    </citation>
    <scope>NUCLEOTIDE SEQUENCE [LARGE SCALE GENOMIC DNA]</scope>
    <source>
        <strain evidence="1">UBA11978</strain>
    </source>
</reference>